<feature type="modified residue" description="Phosphohistidine" evidence="7">
    <location>
        <position position="2060"/>
    </location>
</feature>
<feature type="domain" description="Response regulatory" evidence="11">
    <location>
        <begin position="1860"/>
        <end position="1976"/>
    </location>
</feature>
<keyword evidence="3 8" id="KW-0597">Phosphoprotein</keyword>
<dbReference type="InterPro" id="IPR001789">
    <property type="entry name" value="Sig_transdc_resp-reg_receiver"/>
</dbReference>
<dbReference type="PROSITE" id="PS50894">
    <property type="entry name" value="HPT"/>
    <property type="match status" value="1"/>
</dbReference>
<dbReference type="InterPro" id="IPR003018">
    <property type="entry name" value="GAF"/>
</dbReference>
<feature type="modified residue" description="4-aspartylphosphate" evidence="8">
    <location>
        <position position="1909"/>
    </location>
</feature>
<evidence type="ECO:0000256" key="2">
    <source>
        <dbReference type="ARBA" id="ARBA00012438"/>
    </source>
</evidence>
<dbReference type="Proteomes" id="UP001501757">
    <property type="component" value="Unassembled WGS sequence"/>
</dbReference>
<accession>A0ABN0XFF2</accession>
<dbReference type="InterPro" id="IPR003594">
    <property type="entry name" value="HATPase_dom"/>
</dbReference>
<dbReference type="InterPro" id="IPR011009">
    <property type="entry name" value="Kinase-like_dom_sf"/>
</dbReference>
<evidence type="ECO:0000313" key="13">
    <source>
        <dbReference type="EMBL" id="GAA0362779.1"/>
    </source>
</evidence>
<dbReference type="SUPFAM" id="SSF47226">
    <property type="entry name" value="Histidine-containing phosphotransfer domain, HPT domain"/>
    <property type="match status" value="1"/>
</dbReference>
<dbReference type="SMART" id="SM00388">
    <property type="entry name" value="HisKA"/>
    <property type="match status" value="1"/>
</dbReference>
<dbReference type="InterPro" id="IPR000719">
    <property type="entry name" value="Prot_kinase_dom"/>
</dbReference>
<feature type="domain" description="Response regulatory" evidence="11">
    <location>
        <begin position="1715"/>
        <end position="1836"/>
    </location>
</feature>
<dbReference type="SUPFAM" id="SSF56112">
    <property type="entry name" value="Protein kinase-like (PK-like)"/>
    <property type="match status" value="1"/>
</dbReference>
<evidence type="ECO:0000256" key="7">
    <source>
        <dbReference type="PROSITE-ProRule" id="PRU00110"/>
    </source>
</evidence>
<dbReference type="InterPro" id="IPR041664">
    <property type="entry name" value="AAA_16"/>
</dbReference>
<comment type="caution">
    <text evidence="13">The sequence shown here is derived from an EMBL/GenBank/DDBJ whole genome shotgun (WGS) entry which is preliminary data.</text>
</comment>
<dbReference type="SUPFAM" id="SSF55874">
    <property type="entry name" value="ATPase domain of HSP90 chaperone/DNA topoisomerase II/histidine kinase"/>
    <property type="match status" value="1"/>
</dbReference>
<dbReference type="SMART" id="SM00387">
    <property type="entry name" value="HATPase_c"/>
    <property type="match status" value="1"/>
</dbReference>
<evidence type="ECO:0000256" key="6">
    <source>
        <dbReference type="ARBA" id="ARBA00023012"/>
    </source>
</evidence>
<dbReference type="CDD" id="cd17546">
    <property type="entry name" value="REC_hyHK_CKI1_RcsC-like"/>
    <property type="match status" value="2"/>
</dbReference>
<dbReference type="PANTHER" id="PTHR45339:SF3">
    <property type="entry name" value="HISTIDINE KINASE"/>
    <property type="match status" value="1"/>
</dbReference>
<dbReference type="PRINTS" id="PR00344">
    <property type="entry name" value="BCTRLSENSOR"/>
</dbReference>
<dbReference type="Pfam" id="PF02518">
    <property type="entry name" value="HATPase_c"/>
    <property type="match status" value="1"/>
</dbReference>
<dbReference type="Pfam" id="PF13185">
    <property type="entry name" value="GAF_2"/>
    <property type="match status" value="1"/>
</dbReference>
<dbReference type="InterPro" id="IPR004358">
    <property type="entry name" value="Sig_transdc_His_kin-like_C"/>
</dbReference>
<comment type="catalytic activity">
    <reaction evidence="1">
        <text>ATP + protein L-histidine = ADP + protein N-phospho-L-histidine.</text>
        <dbReference type="EC" id="2.7.13.3"/>
    </reaction>
</comment>
<protein>
    <recommendedName>
        <fullName evidence="2">histidine kinase</fullName>
        <ecNumber evidence="2">2.7.13.3</ecNumber>
    </recommendedName>
</protein>
<dbReference type="Gene3D" id="1.20.120.160">
    <property type="entry name" value="HPT domain"/>
    <property type="match status" value="1"/>
</dbReference>
<dbReference type="SUPFAM" id="SSF47384">
    <property type="entry name" value="Homodimeric domain of signal transducing histidine kinase"/>
    <property type="match status" value="1"/>
</dbReference>
<dbReference type="PROSITE" id="PS50011">
    <property type="entry name" value="PROTEIN_KINASE_DOM"/>
    <property type="match status" value="1"/>
</dbReference>
<evidence type="ECO:0000256" key="8">
    <source>
        <dbReference type="PROSITE-ProRule" id="PRU00169"/>
    </source>
</evidence>
<dbReference type="PROSITE" id="PS50109">
    <property type="entry name" value="HIS_KIN"/>
    <property type="match status" value="1"/>
</dbReference>
<dbReference type="Pfam" id="PF00512">
    <property type="entry name" value="HisKA"/>
    <property type="match status" value="1"/>
</dbReference>
<dbReference type="CDD" id="cd16922">
    <property type="entry name" value="HATPase_EvgS-ArcB-TorS-like"/>
    <property type="match status" value="1"/>
</dbReference>
<evidence type="ECO:0000256" key="4">
    <source>
        <dbReference type="ARBA" id="ARBA00022679"/>
    </source>
</evidence>
<dbReference type="InterPro" id="IPR008207">
    <property type="entry name" value="Sig_transdc_His_kin_Hpt_dom"/>
</dbReference>
<dbReference type="EC" id="2.7.13.3" evidence="2"/>
<dbReference type="SUPFAM" id="SSF52172">
    <property type="entry name" value="CheY-like"/>
    <property type="match status" value="2"/>
</dbReference>
<dbReference type="SMART" id="SM00220">
    <property type="entry name" value="S_TKc"/>
    <property type="match status" value="1"/>
</dbReference>
<dbReference type="Gene3D" id="1.10.287.130">
    <property type="match status" value="1"/>
</dbReference>
<dbReference type="InterPro" id="IPR036641">
    <property type="entry name" value="HPT_dom_sf"/>
</dbReference>
<dbReference type="InterPro" id="IPR036097">
    <property type="entry name" value="HisK_dim/P_sf"/>
</dbReference>
<evidence type="ECO:0000256" key="5">
    <source>
        <dbReference type="ARBA" id="ARBA00022777"/>
    </source>
</evidence>
<keyword evidence="14" id="KW-1185">Reference proteome</keyword>
<dbReference type="Gene3D" id="3.30.450.40">
    <property type="match status" value="1"/>
</dbReference>
<name>A0ABN0XFF2_9ALTE</name>
<dbReference type="InterPro" id="IPR011006">
    <property type="entry name" value="CheY-like_superfamily"/>
</dbReference>
<evidence type="ECO:0000259" key="12">
    <source>
        <dbReference type="PROSITE" id="PS50894"/>
    </source>
</evidence>
<dbReference type="PANTHER" id="PTHR45339">
    <property type="entry name" value="HYBRID SIGNAL TRANSDUCTION HISTIDINE KINASE J"/>
    <property type="match status" value="1"/>
</dbReference>
<dbReference type="PROSITE" id="PS50110">
    <property type="entry name" value="RESPONSE_REGULATORY"/>
    <property type="match status" value="2"/>
</dbReference>
<dbReference type="SMART" id="SM00065">
    <property type="entry name" value="GAF"/>
    <property type="match status" value="1"/>
</dbReference>
<dbReference type="Pfam" id="PF00069">
    <property type="entry name" value="Pkinase"/>
    <property type="match status" value="1"/>
</dbReference>
<dbReference type="InterPro" id="IPR036890">
    <property type="entry name" value="HATPase_C_sf"/>
</dbReference>
<dbReference type="Pfam" id="PF01627">
    <property type="entry name" value="Hpt"/>
    <property type="match status" value="1"/>
</dbReference>
<evidence type="ECO:0000259" key="10">
    <source>
        <dbReference type="PROSITE" id="PS50109"/>
    </source>
</evidence>
<organism evidence="13 14">
    <name type="scientific">Bowmanella denitrificans</name>
    <dbReference type="NCBI Taxonomy" id="366582"/>
    <lineage>
        <taxon>Bacteria</taxon>
        <taxon>Pseudomonadati</taxon>
        <taxon>Pseudomonadota</taxon>
        <taxon>Gammaproteobacteria</taxon>
        <taxon>Alteromonadales</taxon>
        <taxon>Alteromonadaceae</taxon>
        <taxon>Bowmanella</taxon>
    </lineage>
</organism>
<feature type="domain" description="Histidine kinase" evidence="10">
    <location>
        <begin position="1475"/>
        <end position="1696"/>
    </location>
</feature>
<evidence type="ECO:0000259" key="9">
    <source>
        <dbReference type="PROSITE" id="PS50011"/>
    </source>
</evidence>
<dbReference type="SUPFAM" id="SSF52540">
    <property type="entry name" value="P-loop containing nucleoside triphosphate hydrolases"/>
    <property type="match status" value="1"/>
</dbReference>
<evidence type="ECO:0000313" key="14">
    <source>
        <dbReference type="Proteomes" id="UP001501757"/>
    </source>
</evidence>
<gene>
    <name evidence="13" type="ORF">GCM10009092_28980</name>
</gene>
<keyword evidence="5" id="KW-0418">Kinase</keyword>
<dbReference type="EMBL" id="BAAAEI010000015">
    <property type="protein sequence ID" value="GAA0362779.1"/>
    <property type="molecule type" value="Genomic_DNA"/>
</dbReference>
<feature type="domain" description="Protein kinase" evidence="9">
    <location>
        <begin position="1"/>
        <end position="269"/>
    </location>
</feature>
<dbReference type="CDD" id="cd00082">
    <property type="entry name" value="HisKA"/>
    <property type="match status" value="1"/>
</dbReference>
<dbReference type="InterPro" id="IPR005467">
    <property type="entry name" value="His_kinase_dom"/>
</dbReference>
<dbReference type="Pfam" id="PF13191">
    <property type="entry name" value="AAA_16"/>
    <property type="match status" value="1"/>
</dbReference>
<dbReference type="InterPro" id="IPR029016">
    <property type="entry name" value="GAF-like_dom_sf"/>
</dbReference>
<dbReference type="SUPFAM" id="SSF55781">
    <property type="entry name" value="GAF domain-like"/>
    <property type="match status" value="1"/>
</dbReference>
<reference evidence="13 14" key="1">
    <citation type="journal article" date="2019" name="Int. J. Syst. Evol. Microbiol.">
        <title>The Global Catalogue of Microorganisms (GCM) 10K type strain sequencing project: providing services to taxonomists for standard genome sequencing and annotation.</title>
        <authorList>
            <consortium name="The Broad Institute Genomics Platform"/>
            <consortium name="The Broad Institute Genome Sequencing Center for Infectious Disease"/>
            <person name="Wu L."/>
            <person name="Ma J."/>
        </authorList>
    </citation>
    <scope>NUCLEOTIDE SEQUENCE [LARGE SCALE GENOMIC DNA]</scope>
    <source>
        <strain evidence="13 14">JCM 13378</strain>
    </source>
</reference>
<feature type="domain" description="HPt" evidence="12">
    <location>
        <begin position="2021"/>
        <end position="2116"/>
    </location>
</feature>
<proteinExistence type="predicted"/>
<evidence type="ECO:0000256" key="3">
    <source>
        <dbReference type="ARBA" id="ARBA00022553"/>
    </source>
</evidence>
<keyword evidence="6" id="KW-0902">Two-component regulatory system</keyword>
<dbReference type="InterPro" id="IPR027417">
    <property type="entry name" value="P-loop_NTPase"/>
</dbReference>
<dbReference type="InterPro" id="IPR003661">
    <property type="entry name" value="HisK_dim/P_dom"/>
</dbReference>
<keyword evidence="4" id="KW-0808">Transferase</keyword>
<evidence type="ECO:0000259" key="11">
    <source>
        <dbReference type="PROSITE" id="PS50110"/>
    </source>
</evidence>
<dbReference type="Pfam" id="PF00072">
    <property type="entry name" value="Response_reg"/>
    <property type="match status" value="2"/>
</dbReference>
<sequence length="2200" mass="246287">MGMDKLDNYNRLTELPALSTNIRLFKALSVQGEALFIKQRDIGKDADTSATELPDMDCLAVTLSAFSEAGQYVEVLAINEHELDLWQLVSRLPKQDLNLRLQAMLQLAQAVAEIHAQKLICGYLNPRALYWNNDASSLSILDLGHPSVVSQVNRHSLQGQLDPVLLKVMAPEVTGRVNCPMDNRSDLYSLGTLCYFLATDRFPFEADDGMELIHAQIASTAPPPKELNPGLPTQVSKIIERLLNKNPNDRYGDIQGVLQDLQQCQQQWQKSASISAFPMSVSLGSQRLHFSNQLYGRDTQVRQLQGLFERTLVEKQSHLLCIKGYSGIGKTAIVEQLAQPGLTNKANFIRGKCEQFQLDGLFGAILEALGELAEQLLQENAAQLAHWQQCLQQAAGDDAYLLAAFMPQWLPITGPAQNSDAADYQDTRFSKLLIRLFKVFAQQQRPVVLFLDDMQWADTASLNLLEELLTDKQIDNLLVLLAYRDNEVSDTHPLLYCLTRIGKSGVRVEQMQVDALADSAVQELLADTLGKPKGELTALTALLMQKTNGNPYFVRQFLLTLHDQGLLQRDTQGHWYWDVTEIAQQKITDNLVELTTLRFERLSAHSRRLLSIAALIGNSSQCQILAELLGLTRQQLEMHIAEIVQEGIMTAFTDTKGARIESLRFNHDKLQQAAYKLCSEQTQMQLHLAIGEYYLENYPAAQLNDVVLEFVNHLNAASRLFVANHNRLSLANFNLQAGEKALAANAHSAARDYLSIAAGLLEESDWHEHHDVCFKVKLAMASSFYLTQAYEEAGHLCQALLEHVRDLTDKLRVTKLQLLILYGQNQLPEVYQLGAQVLVEAGIDIREPAGIATRYLELEQHYDKNNIAGLIHKPALKDEKLKLAIEALNVLSTAAYILGPDHYLTVTHAIVALSVTQGNSAPASRAYGSHAIILSGAYGQYQQALQFADLAIEVDRRYQHLYTPEVQFQKAAAVLPWVAPLAQSLDSLESNIYLAMDDSNIEFAVHSALFFGFYLCLSGKPLDRVNVQMDKYARFIMDKRIPYNLEFINLWRQYVLNLREDEQDPLLLAGPAFDEAVQVEVLEQTQNLTILFCYHSVKLMLAYLHDDLELAAHHYQAAEPLAAVAFSLYHQTEFHFFAALLAARLSQTEHDSWYQILQGKLTLLQNWAINAPDNHQHKVLLLEAELARLNKQAAGWQQYETAIQAAQQSGFIQHQAIAEERYADYWLQMGNLDFAQQLQSKAYQNFKFWGAISKVRHMRLRQVAGQAGQADQVQRSEDLDLVSVFKASETLSGKVNLRAYLDKMIHIIVENAGAQAGTLLFVDDEGVLKVRAGYPEIRQHEDLPHSLLTLVSRTLKPKLLNNIAQAGSLARDPYLQRSQPQSLLCIPVIVTGSYRGILYLEHFDMSGAFPQDRVNVLQLLANQTAVMFDNTRLYHKVIEANKNLERKVQQRTAELAASKLKAEEATQAKSSFLAKMSHEIRTPINAVIGLSRLAIKTELDSEQLDYVSKIQESGETLLGLVNDILDFSKIEAGKMTLEHCSFSLSKLVQRSINLNAFRAHAKGLELLCDIERDVPDLLLGDPLRIQQILVNLLSNAIKFTDQGLVHIQLSGKANEQNQVQLHISVRDTGIGMSEEQQSRLFQSFTQADDSVTRKYGGSGLGLTISKQLCDLMQGQIWLESELGKGSCFHVSLPLSRSMQTEANPLFNPTRMAKMKVLVVDDVALARKLLRGLLQDVGISADEASSGAQAIDMVRQAATDKNCYDTILMDWRMPEMDGIETSKRIQQMGLTESPRILMVTAYDKQEARKQLGSTIINQFLEKPVNHSTLVDALTNVMAGQLNDNEEQHKGPLAVPDLRQYRILLVEDNAINRQVALGILKDTGVRVETAENGLVALEKLQQQTFDLVLMDIQMPHMDGLTATNLIRHQLKLVDLPVVAMTAHVMEADRQKSLEVGMNEHICKPLEPDVLFQTLSQLLQDRALTRAGKLPVSQQPEADTALLGKVSRIKLLSSKQAINNMSGKTQLYLSLLQDFYFEQQETPIQLQHLLVSGKLDELLRLVHSLKSTSAYIGAFDISKRCGEVESLLLKKTCDEKALAAISHQLQELLETLSPLFQAPNGSNSAEHLNPQQFRQTLVKLLPLLQQSDFAAEEQLAQLLALCQQTEYAEKLEEINRRVADIEYEKAATLASELLASLDNDQVT</sequence>
<dbReference type="Gene3D" id="1.10.510.10">
    <property type="entry name" value="Transferase(Phosphotransferase) domain 1"/>
    <property type="match status" value="1"/>
</dbReference>
<dbReference type="Gene3D" id="3.30.565.10">
    <property type="entry name" value="Histidine kinase-like ATPase, C-terminal domain"/>
    <property type="match status" value="1"/>
</dbReference>
<dbReference type="Gene3D" id="3.40.50.300">
    <property type="entry name" value="P-loop containing nucleotide triphosphate hydrolases"/>
    <property type="match status" value="1"/>
</dbReference>
<evidence type="ECO:0000256" key="1">
    <source>
        <dbReference type="ARBA" id="ARBA00000085"/>
    </source>
</evidence>
<dbReference type="SMART" id="SM00448">
    <property type="entry name" value="REC"/>
    <property type="match status" value="2"/>
</dbReference>
<feature type="modified residue" description="4-aspartylphosphate" evidence="8">
    <location>
        <position position="1769"/>
    </location>
</feature>
<dbReference type="Gene3D" id="3.40.50.2300">
    <property type="match status" value="2"/>
</dbReference>